<dbReference type="SMART" id="SM00093">
    <property type="entry name" value="SERPIN"/>
    <property type="match status" value="1"/>
</dbReference>
<name>A0A2R5L8X1_9ACAR</name>
<evidence type="ECO:0000256" key="2">
    <source>
        <dbReference type="ARBA" id="ARBA00009500"/>
    </source>
</evidence>
<dbReference type="GO" id="GO:0004867">
    <property type="term" value="F:serine-type endopeptidase inhibitor activity"/>
    <property type="evidence" value="ECO:0007669"/>
    <property type="project" value="UniProtKB-KW"/>
</dbReference>
<comment type="similarity">
    <text evidence="2 7">Belongs to the serpin family.</text>
</comment>
<proteinExistence type="inferred from homology"/>
<evidence type="ECO:0000256" key="1">
    <source>
        <dbReference type="ARBA" id="ARBA00004613"/>
    </source>
</evidence>
<evidence type="ECO:0000256" key="6">
    <source>
        <dbReference type="ARBA" id="ARBA00023180"/>
    </source>
</evidence>
<dbReference type="InterPro" id="IPR000215">
    <property type="entry name" value="Serpin_fam"/>
</dbReference>
<dbReference type="Pfam" id="PF00079">
    <property type="entry name" value="Serpin"/>
    <property type="match status" value="1"/>
</dbReference>
<dbReference type="GO" id="GO:0005615">
    <property type="term" value="C:extracellular space"/>
    <property type="evidence" value="ECO:0007669"/>
    <property type="project" value="InterPro"/>
</dbReference>
<dbReference type="EMBL" id="GGLE01001794">
    <property type="protein sequence ID" value="MBY05920.1"/>
    <property type="molecule type" value="Transcribed_RNA"/>
</dbReference>
<protein>
    <submittedName>
        <fullName evidence="9">Putative serine proteinase inhibitor</fullName>
    </submittedName>
</protein>
<organism evidence="9">
    <name type="scientific">Ornithodoros turicata</name>
    <dbReference type="NCBI Taxonomy" id="34597"/>
    <lineage>
        <taxon>Eukaryota</taxon>
        <taxon>Metazoa</taxon>
        <taxon>Ecdysozoa</taxon>
        <taxon>Arthropoda</taxon>
        <taxon>Chelicerata</taxon>
        <taxon>Arachnida</taxon>
        <taxon>Acari</taxon>
        <taxon>Parasitiformes</taxon>
        <taxon>Ixodida</taxon>
        <taxon>Ixodoidea</taxon>
        <taxon>Argasidae</taxon>
        <taxon>Ornithodorinae</taxon>
        <taxon>Ornithodoros</taxon>
    </lineage>
</organism>
<dbReference type="InterPro" id="IPR023796">
    <property type="entry name" value="Serpin_dom"/>
</dbReference>
<dbReference type="CDD" id="cd00172">
    <property type="entry name" value="serpin"/>
    <property type="match status" value="1"/>
</dbReference>
<dbReference type="PANTHER" id="PTHR11461">
    <property type="entry name" value="SERINE PROTEASE INHIBITOR, SERPIN"/>
    <property type="match status" value="1"/>
</dbReference>
<dbReference type="Gene3D" id="2.30.39.10">
    <property type="entry name" value="Alpha-1-antitrypsin, domain 1"/>
    <property type="match status" value="1"/>
</dbReference>
<keyword evidence="3" id="KW-0964">Secreted</keyword>
<dbReference type="PROSITE" id="PS00284">
    <property type="entry name" value="SERPIN"/>
    <property type="match status" value="1"/>
</dbReference>
<dbReference type="InterPro" id="IPR036186">
    <property type="entry name" value="Serpin_sf"/>
</dbReference>
<keyword evidence="5" id="KW-0722">Serine protease inhibitor</keyword>
<reference evidence="9" key="1">
    <citation type="submission" date="2018-03" db="EMBL/GenBank/DDBJ databases">
        <title>The relapsing fever spirochete Borrelia turicatae persists in the highly oxidative environment of its soft-bodied tick vector.</title>
        <authorList>
            <person name="Bourret T.J."/>
            <person name="Boyle W.K."/>
            <person name="Valenzuela J.G."/>
            <person name="Oliveira F."/>
            <person name="Lopez J.E."/>
        </authorList>
    </citation>
    <scope>NUCLEOTIDE SEQUENCE</scope>
    <source>
        <strain evidence="9">Kansas strain/isolate</strain>
        <tissue evidence="9">Salivary glands</tissue>
    </source>
</reference>
<dbReference type="SUPFAM" id="SSF56574">
    <property type="entry name" value="Serpins"/>
    <property type="match status" value="1"/>
</dbReference>
<dbReference type="AlphaFoldDB" id="A0A2R5L8X1"/>
<sequence length="368" mass="41119">MKGDLTQPMLNVAVEIYKRQPSRNVFFSPFSIVAALSMILPGTRGDTAKQIAATLHIQEDTHKAFSQLLKSLQRYARDITLKIATRIYALESLKPLDDFCAFLKDCYSTSIESVDFGDDAVRREINAWVEQVTNGKIKDLLLPGAVSCSTVLILVNAVYFKGAWRKSFEECDTTSMDFHTTSSTTKVVKMMFRNGCFKMAYNKELKANALQLPYSGNAAFMIVLLPDNIDGLKFLQERVTPQNLSFTLRVMKMKEDVDLYLPKFKVEQTMELKKVLMDLGVKDLFECSADLTGITERSGVRFSDVVHKAFVDVNEEGTEAAAATSMVMTDSLPIAGDEPKVFKVDHPFMFLIMAGDVVLFVGSLSDPE</sequence>
<evidence type="ECO:0000256" key="3">
    <source>
        <dbReference type="ARBA" id="ARBA00022525"/>
    </source>
</evidence>
<evidence type="ECO:0000256" key="5">
    <source>
        <dbReference type="ARBA" id="ARBA00022900"/>
    </source>
</evidence>
<feature type="domain" description="Serpin" evidence="8">
    <location>
        <begin position="10"/>
        <end position="367"/>
    </location>
</feature>
<dbReference type="Gene3D" id="3.30.497.10">
    <property type="entry name" value="Antithrombin, subunit I, domain 2"/>
    <property type="match status" value="1"/>
</dbReference>
<evidence type="ECO:0000313" key="9">
    <source>
        <dbReference type="EMBL" id="MBY05920.1"/>
    </source>
</evidence>
<dbReference type="PANTHER" id="PTHR11461:SF211">
    <property type="entry name" value="GH10112P-RELATED"/>
    <property type="match status" value="1"/>
</dbReference>
<comment type="subcellular location">
    <subcellularLocation>
        <location evidence="1">Secreted</location>
    </subcellularLocation>
</comment>
<dbReference type="InterPro" id="IPR042178">
    <property type="entry name" value="Serpin_sf_1"/>
</dbReference>
<evidence type="ECO:0000256" key="4">
    <source>
        <dbReference type="ARBA" id="ARBA00022690"/>
    </source>
</evidence>
<accession>A0A2R5L8X1</accession>
<evidence type="ECO:0000259" key="8">
    <source>
        <dbReference type="SMART" id="SM00093"/>
    </source>
</evidence>
<keyword evidence="4" id="KW-0646">Protease inhibitor</keyword>
<keyword evidence="6" id="KW-0325">Glycoprotein</keyword>
<dbReference type="InterPro" id="IPR042185">
    <property type="entry name" value="Serpin_sf_2"/>
</dbReference>
<evidence type="ECO:0000256" key="7">
    <source>
        <dbReference type="RuleBase" id="RU000411"/>
    </source>
</evidence>
<dbReference type="InterPro" id="IPR023795">
    <property type="entry name" value="Serpin_CS"/>
</dbReference>